<organism evidence="1 2">
    <name type="scientific">Periplaneta americana</name>
    <name type="common">American cockroach</name>
    <name type="synonym">Blatta americana</name>
    <dbReference type="NCBI Taxonomy" id="6978"/>
    <lineage>
        <taxon>Eukaryota</taxon>
        <taxon>Metazoa</taxon>
        <taxon>Ecdysozoa</taxon>
        <taxon>Arthropoda</taxon>
        <taxon>Hexapoda</taxon>
        <taxon>Insecta</taxon>
        <taxon>Pterygota</taxon>
        <taxon>Neoptera</taxon>
        <taxon>Polyneoptera</taxon>
        <taxon>Dictyoptera</taxon>
        <taxon>Blattodea</taxon>
        <taxon>Blattoidea</taxon>
        <taxon>Blattidae</taxon>
        <taxon>Blattinae</taxon>
        <taxon>Periplaneta</taxon>
    </lineage>
</organism>
<dbReference type="SUPFAM" id="SSF54928">
    <property type="entry name" value="RNA-binding domain, RBD"/>
    <property type="match status" value="1"/>
</dbReference>
<protein>
    <submittedName>
        <fullName evidence="1">Uncharacterized protein</fullName>
    </submittedName>
</protein>
<dbReference type="Proteomes" id="UP001148838">
    <property type="component" value="Unassembled WGS sequence"/>
</dbReference>
<dbReference type="InterPro" id="IPR035979">
    <property type="entry name" value="RBD_domain_sf"/>
</dbReference>
<evidence type="ECO:0000313" key="2">
    <source>
        <dbReference type="Proteomes" id="UP001148838"/>
    </source>
</evidence>
<proteinExistence type="predicted"/>
<accession>A0ABQ8SWN5</accession>
<evidence type="ECO:0000313" key="1">
    <source>
        <dbReference type="EMBL" id="KAJ4438136.1"/>
    </source>
</evidence>
<keyword evidence="2" id="KW-1185">Reference proteome</keyword>
<dbReference type="InterPro" id="IPR012677">
    <property type="entry name" value="Nucleotide-bd_a/b_plait_sf"/>
</dbReference>
<comment type="caution">
    <text evidence="1">The sequence shown here is derived from an EMBL/GenBank/DDBJ whole genome shotgun (WGS) entry which is preliminary data.</text>
</comment>
<sequence length="169" mass="19473">MEIHQWIADELKVQEDDLQTIQLVSKQHAIYLKFKTSTVYENYLQRYEGSSTLTLQNGDRVDVTLTPAEEESTVVRVLNIPPEVSNERLHNVFQNYGKVKQIDSEKWSSRYRFHVDTGIRLVNIVIDKPIPSTIVVATYEAYVTYPGQEQSCFSCADYRICGIHALTEI</sequence>
<dbReference type="CDD" id="cd00590">
    <property type="entry name" value="RRM_SF"/>
    <property type="match status" value="1"/>
</dbReference>
<dbReference type="EMBL" id="JAJSOF020000019">
    <property type="protein sequence ID" value="KAJ4438136.1"/>
    <property type="molecule type" value="Genomic_DNA"/>
</dbReference>
<name>A0ABQ8SWN5_PERAM</name>
<dbReference type="Gene3D" id="3.30.70.330">
    <property type="match status" value="1"/>
</dbReference>
<gene>
    <name evidence="1" type="ORF">ANN_14075</name>
</gene>
<reference evidence="1 2" key="1">
    <citation type="journal article" date="2022" name="Allergy">
        <title>Genome assembly and annotation of Periplaneta americana reveal a comprehensive cockroach allergen profile.</title>
        <authorList>
            <person name="Wang L."/>
            <person name="Xiong Q."/>
            <person name="Saelim N."/>
            <person name="Wang L."/>
            <person name="Nong W."/>
            <person name="Wan A.T."/>
            <person name="Shi M."/>
            <person name="Liu X."/>
            <person name="Cao Q."/>
            <person name="Hui J.H.L."/>
            <person name="Sookrung N."/>
            <person name="Leung T.F."/>
            <person name="Tungtrongchitr A."/>
            <person name="Tsui S.K.W."/>
        </authorList>
    </citation>
    <scope>NUCLEOTIDE SEQUENCE [LARGE SCALE GENOMIC DNA]</scope>
    <source>
        <strain evidence="1">PWHHKU_190912</strain>
    </source>
</reference>